<keyword evidence="5 7" id="KW-0472">Membrane</keyword>
<evidence type="ECO:0000313" key="9">
    <source>
        <dbReference type="EMBL" id="KAF2233402.1"/>
    </source>
</evidence>
<feature type="transmembrane region" description="Helical" evidence="7">
    <location>
        <begin position="61"/>
        <end position="79"/>
    </location>
</feature>
<dbReference type="GO" id="GO:0055085">
    <property type="term" value="P:transmembrane transport"/>
    <property type="evidence" value="ECO:0007669"/>
    <property type="project" value="InterPro"/>
</dbReference>
<dbReference type="OrthoDB" id="3900342at2759"/>
<evidence type="ECO:0000256" key="3">
    <source>
        <dbReference type="ARBA" id="ARBA00022692"/>
    </source>
</evidence>
<evidence type="ECO:0000256" key="5">
    <source>
        <dbReference type="ARBA" id="ARBA00023136"/>
    </source>
</evidence>
<proteinExistence type="predicted"/>
<evidence type="ECO:0000259" key="8">
    <source>
        <dbReference type="Pfam" id="PF00324"/>
    </source>
</evidence>
<feature type="transmembrane region" description="Helical" evidence="7">
    <location>
        <begin position="410"/>
        <end position="431"/>
    </location>
</feature>
<feature type="transmembrane region" description="Helical" evidence="7">
    <location>
        <begin position="177"/>
        <end position="196"/>
    </location>
</feature>
<keyword evidence="10" id="KW-1185">Reference proteome</keyword>
<evidence type="ECO:0000256" key="6">
    <source>
        <dbReference type="SAM" id="MobiDB-lite"/>
    </source>
</evidence>
<feature type="transmembrane region" description="Helical" evidence="7">
    <location>
        <begin position="132"/>
        <end position="152"/>
    </location>
</feature>
<accession>A0A6A6H5W4</accession>
<feature type="transmembrane region" description="Helical" evidence="7">
    <location>
        <begin position="345"/>
        <end position="370"/>
    </location>
</feature>
<feature type="region of interest" description="Disordered" evidence="6">
    <location>
        <begin position="541"/>
        <end position="560"/>
    </location>
</feature>
<dbReference type="Proteomes" id="UP000800092">
    <property type="component" value="Unassembled WGS sequence"/>
</dbReference>
<dbReference type="GO" id="GO:0016020">
    <property type="term" value="C:membrane"/>
    <property type="evidence" value="ECO:0007669"/>
    <property type="project" value="UniProtKB-SubCell"/>
</dbReference>
<evidence type="ECO:0000313" key="10">
    <source>
        <dbReference type="Proteomes" id="UP000800092"/>
    </source>
</evidence>
<evidence type="ECO:0000256" key="1">
    <source>
        <dbReference type="ARBA" id="ARBA00004141"/>
    </source>
</evidence>
<feature type="transmembrane region" description="Helical" evidence="7">
    <location>
        <begin position="91"/>
        <end position="111"/>
    </location>
</feature>
<evidence type="ECO:0000256" key="7">
    <source>
        <dbReference type="SAM" id="Phobius"/>
    </source>
</evidence>
<comment type="subcellular location">
    <subcellularLocation>
        <location evidence="1">Membrane</location>
        <topology evidence="1">Multi-pass membrane protein</topology>
    </subcellularLocation>
</comment>
<evidence type="ECO:0000256" key="2">
    <source>
        <dbReference type="ARBA" id="ARBA00022448"/>
    </source>
</evidence>
<feature type="transmembrane region" description="Helical" evidence="7">
    <location>
        <begin position="32"/>
        <end position="54"/>
    </location>
</feature>
<dbReference type="PANTHER" id="PTHR43495:SF5">
    <property type="entry name" value="GAMMA-AMINOBUTYRIC ACID PERMEASE"/>
    <property type="match status" value="1"/>
</dbReference>
<feature type="domain" description="Amino acid permease/ SLC12A" evidence="8">
    <location>
        <begin position="1"/>
        <end position="378"/>
    </location>
</feature>
<reference evidence="9" key="1">
    <citation type="journal article" date="2020" name="Stud. Mycol.">
        <title>101 Dothideomycetes genomes: a test case for predicting lifestyles and emergence of pathogens.</title>
        <authorList>
            <person name="Haridas S."/>
            <person name="Albert R."/>
            <person name="Binder M."/>
            <person name="Bloem J."/>
            <person name="Labutti K."/>
            <person name="Salamov A."/>
            <person name="Andreopoulos B."/>
            <person name="Baker S."/>
            <person name="Barry K."/>
            <person name="Bills G."/>
            <person name="Bluhm B."/>
            <person name="Cannon C."/>
            <person name="Castanera R."/>
            <person name="Culley D."/>
            <person name="Daum C."/>
            <person name="Ezra D."/>
            <person name="Gonzalez J."/>
            <person name="Henrissat B."/>
            <person name="Kuo A."/>
            <person name="Liang C."/>
            <person name="Lipzen A."/>
            <person name="Lutzoni F."/>
            <person name="Magnuson J."/>
            <person name="Mondo S."/>
            <person name="Nolan M."/>
            <person name="Ohm R."/>
            <person name="Pangilinan J."/>
            <person name="Park H.-J."/>
            <person name="Ramirez L."/>
            <person name="Alfaro M."/>
            <person name="Sun H."/>
            <person name="Tritt A."/>
            <person name="Yoshinaga Y."/>
            <person name="Zwiers L.-H."/>
            <person name="Turgeon B."/>
            <person name="Goodwin S."/>
            <person name="Spatafora J."/>
            <person name="Crous P."/>
            <person name="Grigoriev I."/>
        </authorList>
    </citation>
    <scope>NUCLEOTIDE SEQUENCE</scope>
    <source>
        <strain evidence="9">Tuck. ex Michener</strain>
    </source>
</reference>
<keyword evidence="3 7" id="KW-0812">Transmembrane</keyword>
<gene>
    <name evidence="9" type="ORF">EV356DRAFT_503739</name>
</gene>
<dbReference type="InterPro" id="IPR004841">
    <property type="entry name" value="AA-permease/SLC12A_dom"/>
</dbReference>
<feature type="transmembrane region" description="Helical" evidence="7">
    <location>
        <begin position="443"/>
        <end position="463"/>
    </location>
</feature>
<dbReference type="EMBL" id="ML991807">
    <property type="protein sequence ID" value="KAF2233402.1"/>
    <property type="molecule type" value="Genomic_DNA"/>
</dbReference>
<name>A0A6A6H5W4_VIRVR</name>
<evidence type="ECO:0000256" key="4">
    <source>
        <dbReference type="ARBA" id="ARBA00022989"/>
    </source>
</evidence>
<dbReference type="Gene3D" id="1.20.1740.10">
    <property type="entry name" value="Amino acid/polyamine transporter I"/>
    <property type="match status" value="1"/>
</dbReference>
<dbReference type="AlphaFoldDB" id="A0A6A6H5W4"/>
<dbReference type="PANTHER" id="PTHR43495">
    <property type="entry name" value="GABA PERMEASE"/>
    <property type="match status" value="1"/>
</dbReference>
<organism evidence="9 10">
    <name type="scientific">Viridothelium virens</name>
    <name type="common">Speckled blister lichen</name>
    <name type="synonym">Trypethelium virens</name>
    <dbReference type="NCBI Taxonomy" id="1048519"/>
    <lineage>
        <taxon>Eukaryota</taxon>
        <taxon>Fungi</taxon>
        <taxon>Dikarya</taxon>
        <taxon>Ascomycota</taxon>
        <taxon>Pezizomycotina</taxon>
        <taxon>Dothideomycetes</taxon>
        <taxon>Dothideomycetes incertae sedis</taxon>
        <taxon>Trypetheliales</taxon>
        <taxon>Trypetheliaceae</taxon>
        <taxon>Viridothelium</taxon>
    </lineage>
</organism>
<protein>
    <recommendedName>
        <fullName evidence="8">Amino acid permease/ SLC12A domain-containing protein</fullName>
    </recommendedName>
</protein>
<keyword evidence="2" id="KW-0813">Transport</keyword>
<keyword evidence="4 7" id="KW-1133">Transmembrane helix</keyword>
<dbReference type="Pfam" id="PF00324">
    <property type="entry name" value="AA_permease"/>
    <property type="match status" value="1"/>
</dbReference>
<sequence length="560" mass="61469">MVMQFPVASPMVEFVKEFVDRDLAWVVGLTYWYTYAVSYAAVIAAAGDVVAYWSLNDSSKVLVFLLFPLLVLAANNYRAKVFGNIEIVGGILKIAIVLVLGIAMYVINSGAGLGHDIGTSYIKDGIQHRDEAAPSGGVAALIAISLAVYPYIGVEAVTVTALEARDPRQVKFAAKNIAWITLLLYMFNIIGFVLNVQWTNPYLPRYYDQWGGDNSEPVSLVGNEVQRRQSPTSPTLTHQMTKALPVIALEQTQKRHFADAINGFLLYSALSTANSALFVASRICHGLAQGLQDDADSIVIKWLASLSHVGADKIPRRAVFASWILSWVPLLSLGSSFTAKSVQQVLFSAGSTTCVLVWASQSLAFLRYYYALRDHSKELTGSRYSRYRRWERMGAAKETCSHLGHWQPGLAWLSLLASVAIVLGFAGAGLVSDQHLVLKALNIYLGPGTGLIIFIVLKCFRFARGEIGLAKINDWDSLRDTLDRLANSVRQRQPQSDDEGGEYEHELAHTIRHLGLSGGAPQYMTSMLGSTAHQSREEVVGVQSSDLMPPQTELHRAKDT</sequence>